<dbReference type="SMART" id="SM00248">
    <property type="entry name" value="ANK"/>
    <property type="match status" value="3"/>
</dbReference>
<protein>
    <submittedName>
        <fullName evidence="2">Ankyrin repeat containing protein</fullName>
    </submittedName>
</protein>
<feature type="region of interest" description="Disordered" evidence="1">
    <location>
        <begin position="1"/>
        <end position="31"/>
    </location>
</feature>
<sequence>MESPENNSENRNTNIDPVNHPDSDSNDTSESQYSWDEEFLYLFRTNELPETAHLLNQLLVSDLNYKNAQGNTALHFTCANNLDLATYYLLKVLKVNYWVLNESGNSPLQWAVQNKCVGAMKVLLSHDYDVNSSRYASKETRSKETSWRLDKDLETRFQEQLKQIRLNPRTIKHYHLEEYSPSYQADNAIDILHKNKFGKSILSEAFDCNNLDVLQLILEHPISVCLDNPDGSTVNTGDSDPGSTDTATATSGTVCENAADGANSGSAEDVRYVLHELQFIANATTTVRVRELAIENDRILNALESELDMSGQIIWEASIIGSYWMSHLAATNAGNTDGNNLFRGKSVLELGAGCGLLGIALWVACEHHGQLPGKLTLTDLSEKTLDNLRCNLALNGLSSVTKSPVDMDTDNYGNMYSNARGEVYVAQLNWKDFTVKEKYDVIIASDLVYDRELVKPLVNVITQLLNGLFLYTYKVSRDGADLFVEELKNAGLIVDVQHVSGQFQGNPFPGKTKEYCLMFFPDLESDDYNFLTASRPPHV</sequence>
<dbReference type="Gene3D" id="1.25.40.20">
    <property type="entry name" value="Ankyrin repeat-containing domain"/>
    <property type="match status" value="1"/>
</dbReference>
<dbReference type="InterPro" id="IPR029063">
    <property type="entry name" value="SAM-dependent_MTases_sf"/>
</dbReference>
<accession>A0A976MCF5</accession>
<dbReference type="PANTHER" id="PTHR14614">
    <property type="entry name" value="HEPATOCELLULAR CARCINOMA-ASSOCIATED ANTIGEN"/>
    <property type="match status" value="1"/>
</dbReference>
<dbReference type="EMBL" id="CP056071">
    <property type="protein sequence ID" value="UKK01743.2"/>
    <property type="molecule type" value="Genomic_DNA"/>
</dbReference>
<dbReference type="InterPro" id="IPR019410">
    <property type="entry name" value="Methyltransf_16"/>
</dbReference>
<dbReference type="SUPFAM" id="SSF53335">
    <property type="entry name" value="S-adenosyl-L-methionine-dependent methyltransferases"/>
    <property type="match status" value="1"/>
</dbReference>
<dbReference type="InterPro" id="IPR002110">
    <property type="entry name" value="Ankyrin_rpt"/>
</dbReference>
<dbReference type="CDD" id="cd02440">
    <property type="entry name" value="AdoMet_MTases"/>
    <property type="match status" value="1"/>
</dbReference>
<proteinExistence type="predicted"/>
<gene>
    <name evidence="2" type="ORF">MACK_001096</name>
</gene>
<dbReference type="AlphaFoldDB" id="A0A976MCF5"/>
<dbReference type="Proteomes" id="UP000244811">
    <property type="component" value="Chromosome 2"/>
</dbReference>
<name>A0A976MCF5_THEOR</name>
<evidence type="ECO:0000313" key="3">
    <source>
        <dbReference type="Proteomes" id="UP000244811"/>
    </source>
</evidence>
<reference evidence="2" key="1">
    <citation type="submission" date="2022-07" db="EMBL/GenBank/DDBJ databases">
        <title>Evaluation of T. orientalis genome assembly methods using nanopore sequencing and analysis of variation between genomes.</title>
        <authorList>
            <person name="Yam J."/>
            <person name="Micallef M.L."/>
            <person name="Liu M."/>
            <person name="Djordjevic S.P."/>
            <person name="Bogema D.R."/>
            <person name="Jenkins C."/>
        </authorList>
    </citation>
    <scope>NUCLEOTIDE SEQUENCE</scope>
    <source>
        <strain evidence="2">Goon Nure</strain>
    </source>
</reference>
<dbReference type="Gene3D" id="3.40.50.150">
    <property type="entry name" value="Vaccinia Virus protein VP39"/>
    <property type="match status" value="1"/>
</dbReference>
<evidence type="ECO:0000313" key="2">
    <source>
        <dbReference type="EMBL" id="UKK01743.2"/>
    </source>
</evidence>
<dbReference type="InterPro" id="IPR036770">
    <property type="entry name" value="Ankyrin_rpt-contain_sf"/>
</dbReference>
<evidence type="ECO:0000256" key="1">
    <source>
        <dbReference type="SAM" id="MobiDB-lite"/>
    </source>
</evidence>
<dbReference type="Pfam" id="PF12796">
    <property type="entry name" value="Ank_2"/>
    <property type="match status" value="1"/>
</dbReference>
<dbReference type="SUPFAM" id="SSF48403">
    <property type="entry name" value="Ankyrin repeat"/>
    <property type="match status" value="1"/>
</dbReference>
<feature type="compositionally biased region" description="Polar residues" evidence="1">
    <location>
        <begin position="1"/>
        <end position="16"/>
    </location>
</feature>
<dbReference type="Pfam" id="PF10294">
    <property type="entry name" value="Methyltransf_16"/>
    <property type="match status" value="1"/>
</dbReference>
<organism evidence="2 3">
    <name type="scientific">Theileria orientalis</name>
    <dbReference type="NCBI Taxonomy" id="68886"/>
    <lineage>
        <taxon>Eukaryota</taxon>
        <taxon>Sar</taxon>
        <taxon>Alveolata</taxon>
        <taxon>Apicomplexa</taxon>
        <taxon>Aconoidasida</taxon>
        <taxon>Piroplasmida</taxon>
        <taxon>Theileriidae</taxon>
        <taxon>Theileria</taxon>
    </lineage>
</organism>